<dbReference type="CDD" id="cd04413">
    <property type="entry name" value="NDPk_I"/>
    <property type="match status" value="1"/>
</dbReference>
<evidence type="ECO:0000256" key="8">
    <source>
        <dbReference type="ARBA" id="ARBA00022777"/>
    </source>
</evidence>
<dbReference type="AlphaFoldDB" id="A0A1Y2BV10"/>
<dbReference type="InterPro" id="IPR013126">
    <property type="entry name" value="Hsp_70_fam"/>
</dbReference>
<dbReference type="FunFam" id="3.30.30.30:FF:000001">
    <property type="entry name" value="heat shock 70 kDa protein-like"/>
    <property type="match status" value="1"/>
</dbReference>
<evidence type="ECO:0000313" key="14">
    <source>
        <dbReference type="Proteomes" id="UP000193642"/>
    </source>
</evidence>
<evidence type="ECO:0000256" key="6">
    <source>
        <dbReference type="ARBA" id="ARBA00022679"/>
    </source>
</evidence>
<dbReference type="GO" id="GO:0006241">
    <property type="term" value="P:CTP biosynthetic process"/>
    <property type="evidence" value="ECO:0007669"/>
    <property type="project" value="InterPro"/>
</dbReference>
<dbReference type="FunFam" id="3.30.70.141:FF:000002">
    <property type="entry name" value="Nucleoside diphosphate kinase"/>
    <property type="match status" value="1"/>
</dbReference>
<feature type="domain" description="Nucleoside diphosphate kinase-like" evidence="12">
    <location>
        <begin position="753"/>
        <end position="892"/>
    </location>
</feature>
<dbReference type="SUPFAM" id="SSF54919">
    <property type="entry name" value="Nucleoside diphosphate kinase, NDK"/>
    <property type="match status" value="1"/>
</dbReference>
<keyword evidence="11" id="KW-0175">Coiled coil</keyword>
<keyword evidence="9" id="KW-0067">ATP-binding</keyword>
<accession>A0A1Y2BV10</accession>
<dbReference type="Gene3D" id="3.30.70.141">
    <property type="entry name" value="Nucleoside diphosphate kinase-like domain"/>
    <property type="match status" value="1"/>
</dbReference>
<dbReference type="Gene3D" id="3.90.640.10">
    <property type="entry name" value="Actin, Chain A, domain 4"/>
    <property type="match status" value="1"/>
</dbReference>
<comment type="similarity">
    <text evidence="2">Belongs to the heat shock protein 70 family.</text>
</comment>
<dbReference type="Gene3D" id="3.30.420.40">
    <property type="match status" value="2"/>
</dbReference>
<name>A0A1Y2BV10_9FUNG</name>
<dbReference type="PANTHER" id="PTHR19375">
    <property type="entry name" value="HEAT SHOCK PROTEIN 70KDA"/>
    <property type="match status" value="1"/>
</dbReference>
<gene>
    <name evidence="13" type="ORF">BCR33DRAFT_853947</name>
</gene>
<dbReference type="Pfam" id="PF00334">
    <property type="entry name" value="NDK"/>
    <property type="match status" value="1"/>
</dbReference>
<organism evidence="13 14">
    <name type="scientific">Rhizoclosmatium globosum</name>
    <dbReference type="NCBI Taxonomy" id="329046"/>
    <lineage>
        <taxon>Eukaryota</taxon>
        <taxon>Fungi</taxon>
        <taxon>Fungi incertae sedis</taxon>
        <taxon>Chytridiomycota</taxon>
        <taxon>Chytridiomycota incertae sedis</taxon>
        <taxon>Chytridiomycetes</taxon>
        <taxon>Chytridiales</taxon>
        <taxon>Chytriomycetaceae</taxon>
        <taxon>Rhizoclosmatium</taxon>
    </lineage>
</organism>
<dbReference type="GO" id="GO:0140662">
    <property type="term" value="F:ATP-dependent protein folding chaperone"/>
    <property type="evidence" value="ECO:0007669"/>
    <property type="project" value="InterPro"/>
</dbReference>
<feature type="coiled-coil region" evidence="11">
    <location>
        <begin position="567"/>
        <end position="601"/>
    </location>
</feature>
<evidence type="ECO:0000256" key="4">
    <source>
        <dbReference type="ARBA" id="ARBA00012966"/>
    </source>
</evidence>
<feature type="binding site" evidence="10">
    <location>
        <position position="856"/>
    </location>
    <ligand>
        <name>ATP</name>
        <dbReference type="ChEBI" id="CHEBI:30616"/>
    </ligand>
</feature>
<dbReference type="GO" id="GO:0005524">
    <property type="term" value="F:ATP binding"/>
    <property type="evidence" value="ECO:0007669"/>
    <property type="project" value="UniProtKB-KW"/>
</dbReference>
<evidence type="ECO:0000256" key="1">
    <source>
        <dbReference type="ARBA" id="ARBA00001946"/>
    </source>
</evidence>
<dbReference type="SUPFAM" id="SSF100920">
    <property type="entry name" value="Heat shock protein 70kD (HSP70), peptide-binding domain"/>
    <property type="match status" value="1"/>
</dbReference>
<dbReference type="InterPro" id="IPR018181">
    <property type="entry name" value="Heat_shock_70_CS"/>
</dbReference>
<feature type="binding site" evidence="10">
    <location>
        <position position="809"/>
    </location>
    <ligand>
        <name>ATP</name>
        <dbReference type="ChEBI" id="CHEBI:30616"/>
    </ligand>
</feature>
<evidence type="ECO:0000259" key="12">
    <source>
        <dbReference type="SMART" id="SM00562"/>
    </source>
</evidence>
<dbReference type="HAMAP" id="MF_00451">
    <property type="entry name" value="NDP_kinase"/>
    <property type="match status" value="1"/>
</dbReference>
<keyword evidence="14" id="KW-1185">Reference proteome</keyword>
<dbReference type="SMART" id="SM00562">
    <property type="entry name" value="NDK"/>
    <property type="match status" value="1"/>
</dbReference>
<dbReference type="EC" id="2.7.4.6" evidence="4"/>
<dbReference type="InterPro" id="IPR029048">
    <property type="entry name" value="HSP70_C_sf"/>
</dbReference>
<feature type="binding site" evidence="10">
    <location>
        <position position="839"/>
    </location>
    <ligand>
        <name>ATP</name>
        <dbReference type="ChEBI" id="CHEBI:30616"/>
    </ligand>
</feature>
<feature type="binding site" evidence="10">
    <location>
        <position position="761"/>
    </location>
    <ligand>
        <name>ATP</name>
        <dbReference type="ChEBI" id="CHEBI:30616"/>
    </ligand>
</feature>
<dbReference type="InterPro" id="IPR034907">
    <property type="entry name" value="NDK-like_dom"/>
</dbReference>
<dbReference type="InterPro" id="IPR043129">
    <property type="entry name" value="ATPase_NBD"/>
</dbReference>
<dbReference type="InterPro" id="IPR036850">
    <property type="entry name" value="NDK-like_dom_sf"/>
</dbReference>
<dbReference type="STRING" id="329046.A0A1Y2BV10"/>
<keyword evidence="7" id="KW-0547">Nucleotide-binding</keyword>
<evidence type="ECO:0000256" key="9">
    <source>
        <dbReference type="ARBA" id="ARBA00022840"/>
    </source>
</evidence>
<comment type="similarity">
    <text evidence="3 10">Belongs to the NDK family.</text>
</comment>
<dbReference type="SUPFAM" id="SSF100934">
    <property type="entry name" value="Heat shock protein 70kD (HSP70), C-terminal subdomain"/>
    <property type="match status" value="1"/>
</dbReference>
<dbReference type="Pfam" id="PF00012">
    <property type="entry name" value="HSP70"/>
    <property type="match status" value="1"/>
</dbReference>
<dbReference type="Proteomes" id="UP000193642">
    <property type="component" value="Unassembled WGS sequence"/>
</dbReference>
<dbReference type="GO" id="GO:0004550">
    <property type="term" value="F:nucleoside diphosphate kinase activity"/>
    <property type="evidence" value="ECO:0007669"/>
    <property type="project" value="UniProtKB-EC"/>
</dbReference>
<comment type="caution">
    <text evidence="13">The sequence shown here is derived from an EMBL/GenBank/DDBJ whole genome shotgun (WGS) entry which is preliminary data.</text>
</comment>
<dbReference type="NCBIfam" id="NF001908">
    <property type="entry name" value="PRK00668.1"/>
    <property type="match status" value="1"/>
</dbReference>
<protein>
    <recommendedName>
        <fullName evidence="5">Nucleoside diphosphate kinase</fullName>
        <ecNumber evidence="4">2.7.4.6</ecNumber>
    </recommendedName>
</protein>
<proteinExistence type="inferred from homology"/>
<feature type="active site" description="Pros-phosphohistidine intermediate" evidence="10">
    <location>
        <position position="869"/>
    </location>
</feature>
<dbReference type="EMBL" id="MCGO01000043">
    <property type="protein sequence ID" value="ORY38618.1"/>
    <property type="molecule type" value="Genomic_DNA"/>
</dbReference>
<evidence type="ECO:0000256" key="5">
    <source>
        <dbReference type="ARBA" id="ARBA00017632"/>
    </source>
</evidence>
<keyword evidence="8" id="KW-0418">Kinase</keyword>
<dbReference type="SUPFAM" id="SSF53067">
    <property type="entry name" value="Actin-like ATPase domain"/>
    <property type="match status" value="2"/>
</dbReference>
<evidence type="ECO:0000313" key="13">
    <source>
        <dbReference type="EMBL" id="ORY38618.1"/>
    </source>
</evidence>
<evidence type="ECO:0000256" key="10">
    <source>
        <dbReference type="PROSITE-ProRule" id="PRU00706"/>
    </source>
</evidence>
<dbReference type="Gene3D" id="1.20.1270.10">
    <property type="match status" value="1"/>
</dbReference>
<dbReference type="InterPro" id="IPR001564">
    <property type="entry name" value="Nucleoside_diP_kinase"/>
</dbReference>
<dbReference type="Gene3D" id="2.60.34.10">
    <property type="entry name" value="Substrate Binding Domain Of DNAk, Chain A, domain 1"/>
    <property type="match status" value="1"/>
</dbReference>
<evidence type="ECO:0000256" key="11">
    <source>
        <dbReference type="SAM" id="Coils"/>
    </source>
</evidence>
<keyword evidence="6" id="KW-0808">Transferase</keyword>
<feature type="binding site" evidence="10">
    <location>
        <position position="866"/>
    </location>
    <ligand>
        <name>ATP</name>
        <dbReference type="ChEBI" id="CHEBI:30616"/>
    </ligand>
</feature>
<sequence>MPSGYWKCTHDMLNPYFFIEIPEKRLVLPRDMKQIAAFVFVVLSISHCFVLACPPPGNDLYDKTLQPVIGIDLGFTNSRVGVYRNDRLDIITDSQGNECIPSYIAFTPDGHRLVGEAAKNQSLLNPANTIFAVNRLVGHKFIDKDVQTDLSMYPFKTLSDENGYSKIQVEEAGVTKLFTPEEILAIYLQYIKATANEFLGQNVTNALISVPAYFNDAQRQAIKNAGEMAGLNIIRLINEPTAAAIAYNLNKSEFEKYFVVYDLVGSRFDVAVMTVDDGVLEILAINGNTRLGGQNFDNRLIEYLILKMDRTWNGSDQCRSDPQAMEKLRKEAETAKIALSSKPSVEIKIESFCNGLDLREIVTRSQFEELNMDLFQETLVYVDKVLKDGGISKQEVNDVILVGGSTNIPKIVELIEQHFGRKLVLNGINPEQAVVYGTAIQGGVISGMFGDPEVLAFDLYPLSLGIETAGGIMTKIVERNTQIPLSKSHVFPIKVDEQGTAPICFYQGERALARNNNKLECIALEGVTKSSRGIANIEVGISIDINALVSVSAMDTESGKLREINIDSLLNIDEEQLERMIQEAEEKFDEDQVLLENIDARIGFEDYLYSVMHEISNLELSMEEKSTVLGEIRNSEVWMKSNSVAKKSEVRERMLEFNESVHPILQKYRTLENKRHDELFAHLLSPRLTRAASSRATYLKPKSTATRVGFTASGIALLSGVAATLYMQQSREPIQSAAPIATIKTAAGTPGGIERTFIAVKLDGVQRGLVSEIIGRFERKGYKLVAIKSVVPSRPIAEAHYGDLRARPFFKGLVDYMTSGRAPVIAMVWEGPDVIRQGRRIIGATNPMDAQPGSIRGDFTLTVGRNIIHGSDSFESATFEIGLWFDPEEVYNWRFTNEEWVVSQN</sequence>
<dbReference type="GO" id="GO:0006228">
    <property type="term" value="P:UTP biosynthetic process"/>
    <property type="evidence" value="ECO:0007669"/>
    <property type="project" value="InterPro"/>
</dbReference>
<dbReference type="GO" id="GO:0006183">
    <property type="term" value="P:GTP biosynthetic process"/>
    <property type="evidence" value="ECO:0007669"/>
    <property type="project" value="InterPro"/>
</dbReference>
<evidence type="ECO:0000256" key="2">
    <source>
        <dbReference type="ARBA" id="ARBA00007381"/>
    </source>
</evidence>
<evidence type="ECO:0000256" key="7">
    <source>
        <dbReference type="ARBA" id="ARBA00022741"/>
    </source>
</evidence>
<dbReference type="PROSITE" id="PS51374">
    <property type="entry name" value="NDPK_LIKE"/>
    <property type="match status" value="1"/>
</dbReference>
<dbReference type="PRINTS" id="PR00301">
    <property type="entry name" value="HEATSHOCK70"/>
</dbReference>
<dbReference type="PROSITE" id="PS01036">
    <property type="entry name" value="HSP70_3"/>
    <property type="match status" value="1"/>
</dbReference>
<reference evidence="13 14" key="1">
    <citation type="submission" date="2016-07" db="EMBL/GenBank/DDBJ databases">
        <title>Pervasive Adenine N6-methylation of Active Genes in Fungi.</title>
        <authorList>
            <consortium name="DOE Joint Genome Institute"/>
            <person name="Mondo S.J."/>
            <person name="Dannebaum R.O."/>
            <person name="Kuo R.C."/>
            <person name="Labutti K."/>
            <person name="Haridas S."/>
            <person name="Kuo A."/>
            <person name="Salamov A."/>
            <person name="Ahrendt S.R."/>
            <person name="Lipzen A."/>
            <person name="Sullivan W."/>
            <person name="Andreopoulos W.B."/>
            <person name="Clum A."/>
            <person name="Lindquist E."/>
            <person name="Daum C."/>
            <person name="Ramamoorthy G.K."/>
            <person name="Gryganskyi A."/>
            <person name="Culley D."/>
            <person name="Magnuson J.K."/>
            <person name="James T.Y."/>
            <person name="O'Malley M.A."/>
            <person name="Stajich J.E."/>
            <person name="Spatafora J.W."/>
            <person name="Visel A."/>
            <person name="Grigoriev I.V."/>
        </authorList>
    </citation>
    <scope>NUCLEOTIDE SEQUENCE [LARGE SCALE GENOMIC DNA]</scope>
    <source>
        <strain evidence="13 14">JEL800</strain>
    </source>
</reference>
<evidence type="ECO:0000256" key="3">
    <source>
        <dbReference type="ARBA" id="ARBA00008142"/>
    </source>
</evidence>
<dbReference type="OrthoDB" id="2401965at2759"/>
<feature type="binding site" evidence="10">
    <location>
        <position position="845"/>
    </location>
    <ligand>
        <name>ATP</name>
        <dbReference type="ChEBI" id="CHEBI:30616"/>
    </ligand>
</feature>
<comment type="cofactor">
    <cofactor evidence="1">
        <name>Mg(2+)</name>
        <dbReference type="ChEBI" id="CHEBI:18420"/>
    </cofactor>
</comment>
<dbReference type="InterPro" id="IPR029047">
    <property type="entry name" value="HSP70_peptide-bd_sf"/>
</dbReference>
<dbReference type="FunFam" id="3.90.640.10:FF:000010">
    <property type="entry name" value="heat shock 70 kDa protein 14"/>
    <property type="match status" value="1"/>
</dbReference>